<feature type="transmembrane region" description="Helical" evidence="1">
    <location>
        <begin position="36"/>
        <end position="59"/>
    </location>
</feature>
<protein>
    <submittedName>
        <fullName evidence="3">Endonuclease/exonuclease/phosphatase family protein</fullName>
    </submittedName>
</protein>
<keyword evidence="3" id="KW-0378">Hydrolase</keyword>
<dbReference type="Proteomes" id="UP000718821">
    <property type="component" value="Unassembled WGS sequence"/>
</dbReference>
<organism evidence="3 4">
    <name type="scientific">Bifidobacterium pullorum subsp. saeculare</name>
    <dbReference type="NCBI Taxonomy" id="78257"/>
    <lineage>
        <taxon>Bacteria</taxon>
        <taxon>Bacillati</taxon>
        <taxon>Actinomycetota</taxon>
        <taxon>Actinomycetes</taxon>
        <taxon>Bifidobacteriales</taxon>
        <taxon>Bifidobacteriaceae</taxon>
        <taxon>Bifidobacterium</taxon>
    </lineage>
</organism>
<dbReference type="SUPFAM" id="SSF56219">
    <property type="entry name" value="DNase I-like"/>
    <property type="match status" value="1"/>
</dbReference>
<evidence type="ECO:0000313" key="3">
    <source>
        <dbReference type="EMBL" id="MBM6699702.1"/>
    </source>
</evidence>
<keyword evidence="3" id="KW-0540">Nuclease</keyword>
<evidence type="ECO:0000259" key="2">
    <source>
        <dbReference type="Pfam" id="PF03372"/>
    </source>
</evidence>
<reference evidence="3" key="2">
    <citation type="journal article" date="2021" name="Sci. Rep.">
        <title>The distribution of antibiotic resistance genes in chicken gut microbiota commensals.</title>
        <authorList>
            <person name="Juricova H."/>
            <person name="Matiasovicova J."/>
            <person name="Kubasova T."/>
            <person name="Cejkova D."/>
            <person name="Rychlik I."/>
        </authorList>
    </citation>
    <scope>NUCLEOTIDE SEQUENCE</scope>
    <source>
        <strain evidence="3">An836</strain>
    </source>
</reference>
<comment type="caution">
    <text evidence="3">The sequence shown here is derived from an EMBL/GenBank/DDBJ whole genome shotgun (WGS) entry which is preliminary data.</text>
</comment>
<accession>A0A938WZW8</accession>
<proteinExistence type="predicted"/>
<dbReference type="Gene3D" id="3.60.10.10">
    <property type="entry name" value="Endonuclease/exonuclease/phosphatase"/>
    <property type="match status" value="1"/>
</dbReference>
<evidence type="ECO:0000313" key="4">
    <source>
        <dbReference type="Proteomes" id="UP000718821"/>
    </source>
</evidence>
<reference evidence="3" key="1">
    <citation type="submission" date="2020-08" db="EMBL/GenBank/DDBJ databases">
        <authorList>
            <person name="Cejkova D."/>
            <person name="Kubasova T."/>
            <person name="Jahodarova E."/>
            <person name="Rychlik I."/>
        </authorList>
    </citation>
    <scope>NUCLEOTIDE SEQUENCE</scope>
    <source>
        <strain evidence="3">An836</strain>
    </source>
</reference>
<name>A0A938WZW8_9BIFI</name>
<dbReference type="InterPro" id="IPR005135">
    <property type="entry name" value="Endo/exonuclease/phosphatase"/>
</dbReference>
<evidence type="ECO:0000256" key="1">
    <source>
        <dbReference type="SAM" id="Phobius"/>
    </source>
</evidence>
<sequence length="336" mass="35548">MGKRRHRILGALAVICAVAAALGTFARTLPGDLQALPYVPVLVSATPWFTILSVLALVMALVSARYLTALVAIACIGAQGWWQHPFFMAGSPLPEAAEAAVAAAKPDTADAYARVMTFNVYKGQADPAAIVEAVRDNRIEVLALQETTDAFVRALEEAGIGGYLPYSNVSSSDGVFGNGLWSATPLGDPRDTDVDSSASFMPGGTVGFSGGSLPVRFVSVHTTAPVPGYWGQWKRSLDELARMRADTGTRYVFMGDFNATDDHTPFRTFLGDRFHDAAKSAGHGFTFTWPTDKPPLPRVAGIDHIVLDQGMTAGQTLVKPIAGSDHAALIATIAVG</sequence>
<keyword evidence="1" id="KW-0812">Transmembrane</keyword>
<gene>
    <name evidence="3" type="ORF">H7U32_05110</name>
</gene>
<keyword evidence="1" id="KW-1133">Transmembrane helix</keyword>
<dbReference type="EMBL" id="JACLYU010000007">
    <property type="protein sequence ID" value="MBM6699702.1"/>
    <property type="molecule type" value="Genomic_DNA"/>
</dbReference>
<feature type="domain" description="Endonuclease/exonuclease/phosphatase" evidence="2">
    <location>
        <begin position="116"/>
        <end position="326"/>
    </location>
</feature>
<dbReference type="AlphaFoldDB" id="A0A938WZW8"/>
<keyword evidence="1" id="KW-0472">Membrane</keyword>
<dbReference type="RefSeq" id="WP_204468661.1">
    <property type="nucleotide sequence ID" value="NZ_JACLYU010000007.1"/>
</dbReference>
<dbReference type="Pfam" id="PF03372">
    <property type="entry name" value="Exo_endo_phos"/>
    <property type="match status" value="1"/>
</dbReference>
<feature type="transmembrane region" description="Helical" evidence="1">
    <location>
        <begin position="66"/>
        <end position="82"/>
    </location>
</feature>
<dbReference type="GO" id="GO:0004519">
    <property type="term" value="F:endonuclease activity"/>
    <property type="evidence" value="ECO:0007669"/>
    <property type="project" value="UniProtKB-KW"/>
</dbReference>
<dbReference type="InterPro" id="IPR036691">
    <property type="entry name" value="Endo/exonu/phosph_ase_sf"/>
</dbReference>
<keyword evidence="3" id="KW-0255">Endonuclease</keyword>
<keyword evidence="4" id="KW-1185">Reference proteome</keyword>